<evidence type="ECO:0000313" key="12">
    <source>
        <dbReference type="Proteomes" id="UP001607302"/>
    </source>
</evidence>
<evidence type="ECO:0000256" key="2">
    <source>
        <dbReference type="ARBA" id="ARBA00004687"/>
    </source>
</evidence>
<dbReference type="EMBL" id="JAUDFV010000167">
    <property type="protein sequence ID" value="KAL2712031.1"/>
    <property type="molecule type" value="Genomic_DNA"/>
</dbReference>
<protein>
    <recommendedName>
        <fullName evidence="10">Phosphatidylinositol-glycan biosynthesis class X protein</fullName>
    </recommendedName>
</protein>
<dbReference type="InterPro" id="IPR013233">
    <property type="entry name" value="PIG-X/PBN1"/>
</dbReference>
<keyword evidence="7 10" id="KW-1133">Transmembrane helix</keyword>
<keyword evidence="6 10" id="KW-0256">Endoplasmic reticulum</keyword>
<comment type="pathway">
    <text evidence="2 10">Glycolipid biosynthesis; glycosylphosphatidylinositol-anchor biosynthesis.</text>
</comment>
<evidence type="ECO:0000256" key="8">
    <source>
        <dbReference type="ARBA" id="ARBA00023136"/>
    </source>
</evidence>
<comment type="similarity">
    <text evidence="3 10">Belongs to the PIGX family.</text>
</comment>
<dbReference type="PANTHER" id="PTHR28650">
    <property type="entry name" value="PHOSPHATIDYLINOSITOL-GLYCAN BIOSYNTHESIS CLASS X PROTEIN"/>
    <property type="match status" value="1"/>
</dbReference>
<dbReference type="Proteomes" id="UP001607302">
    <property type="component" value="Unassembled WGS sequence"/>
</dbReference>
<dbReference type="PANTHER" id="PTHR28650:SF1">
    <property type="entry name" value="PHOSPHATIDYLINOSITOL-GLYCAN BIOSYNTHESIS CLASS X PROTEIN"/>
    <property type="match status" value="1"/>
</dbReference>
<evidence type="ECO:0000256" key="9">
    <source>
        <dbReference type="ARBA" id="ARBA00023180"/>
    </source>
</evidence>
<comment type="subcellular location">
    <subcellularLocation>
        <location evidence="1 10">Endoplasmic reticulum membrane</location>
        <topology evidence="1 10">Single-pass membrane protein</topology>
    </subcellularLocation>
</comment>
<evidence type="ECO:0000313" key="11">
    <source>
        <dbReference type="EMBL" id="KAL2712031.1"/>
    </source>
</evidence>
<organism evidence="11 12">
    <name type="scientific">Vespula squamosa</name>
    <name type="common">Southern yellow jacket</name>
    <name type="synonym">Wasp</name>
    <dbReference type="NCBI Taxonomy" id="30214"/>
    <lineage>
        <taxon>Eukaryota</taxon>
        <taxon>Metazoa</taxon>
        <taxon>Ecdysozoa</taxon>
        <taxon>Arthropoda</taxon>
        <taxon>Hexapoda</taxon>
        <taxon>Insecta</taxon>
        <taxon>Pterygota</taxon>
        <taxon>Neoptera</taxon>
        <taxon>Endopterygota</taxon>
        <taxon>Hymenoptera</taxon>
        <taxon>Apocrita</taxon>
        <taxon>Aculeata</taxon>
        <taxon>Vespoidea</taxon>
        <taxon>Vespidae</taxon>
        <taxon>Vespinae</taxon>
        <taxon>Vespula</taxon>
    </lineage>
</organism>
<keyword evidence="8 10" id="KW-0472">Membrane</keyword>
<evidence type="ECO:0000256" key="10">
    <source>
        <dbReference type="RuleBase" id="RU366056"/>
    </source>
</evidence>
<evidence type="ECO:0000256" key="1">
    <source>
        <dbReference type="ARBA" id="ARBA00004389"/>
    </source>
</evidence>
<keyword evidence="12" id="KW-1185">Reference proteome</keyword>
<feature type="transmembrane region" description="Helical" evidence="10">
    <location>
        <begin position="245"/>
        <end position="265"/>
    </location>
</feature>
<evidence type="ECO:0000256" key="5">
    <source>
        <dbReference type="ARBA" id="ARBA00022692"/>
    </source>
</evidence>
<evidence type="ECO:0000256" key="7">
    <source>
        <dbReference type="ARBA" id="ARBA00022989"/>
    </source>
</evidence>
<dbReference type="GO" id="GO:0006506">
    <property type="term" value="P:GPI anchor biosynthetic process"/>
    <property type="evidence" value="ECO:0007669"/>
    <property type="project" value="UniProtKB-KW"/>
</dbReference>
<name>A0ABD1ZUJ5_VESSQ</name>
<dbReference type="Pfam" id="PF08320">
    <property type="entry name" value="PIG-X"/>
    <property type="match status" value="1"/>
</dbReference>
<keyword evidence="9" id="KW-0325">Glycoprotein</keyword>
<comment type="caution">
    <text evidence="11">The sequence shown here is derived from an EMBL/GenBank/DDBJ whole genome shotgun (WGS) entry which is preliminary data.</text>
</comment>
<reference evidence="11 12" key="1">
    <citation type="journal article" date="2024" name="Ann. Entomol. Soc. Am.">
        <title>Genomic analyses of the southern and eastern yellowjacket wasps (Hymenoptera: Vespidae) reveal evolutionary signatures of social life.</title>
        <authorList>
            <person name="Catto M.A."/>
            <person name="Caine P.B."/>
            <person name="Orr S.E."/>
            <person name="Hunt B.G."/>
            <person name="Goodisman M.A.D."/>
        </authorList>
    </citation>
    <scope>NUCLEOTIDE SEQUENCE [LARGE SCALE GENOMIC DNA]</scope>
    <source>
        <strain evidence="11">233</strain>
        <tissue evidence="11">Head and thorax</tissue>
    </source>
</reference>
<evidence type="ECO:0000256" key="3">
    <source>
        <dbReference type="ARBA" id="ARBA00010345"/>
    </source>
</evidence>
<evidence type="ECO:0000256" key="4">
    <source>
        <dbReference type="ARBA" id="ARBA00022502"/>
    </source>
</evidence>
<keyword evidence="5 10" id="KW-0812">Transmembrane</keyword>
<keyword evidence="4 10" id="KW-0337">GPI-anchor biosynthesis</keyword>
<sequence>MLMARQKISTANEKEFRSFRTMEITGVRVGETESKIISGSAGDKPGQRRPNEADEIFYMHSDIMSGEINARIKLHVDGSGFHRNFTYRIKLNNFTTNNCYISLYFVLPSALYVNINELADLRRVDKINICSVGEKNMELFMENANSQNITVCSLINNGTCIASLPIHQRYQYPKENGDYESIVLKKPILLIGCKQRIKEYRVSKIDICPLCANMMIKWREIPYVIDEIDYIWTIPIGNTSFLPCVTYITLLTTIIGTVFLMGTIWKTMYKEHLKEN</sequence>
<dbReference type="SMART" id="SM00780">
    <property type="entry name" value="PIG-X"/>
    <property type="match status" value="1"/>
</dbReference>
<dbReference type="InterPro" id="IPR040039">
    <property type="entry name" value="PIGX"/>
</dbReference>
<proteinExistence type="inferred from homology"/>
<accession>A0ABD1ZUJ5</accession>
<dbReference type="AlphaFoldDB" id="A0ABD1ZUJ5"/>
<evidence type="ECO:0000256" key="6">
    <source>
        <dbReference type="ARBA" id="ARBA00022824"/>
    </source>
</evidence>
<comment type="function">
    <text evidence="10">Stabilizing subunit of the glycosylphosphatidylinositol-mannosyltransferase I complex which catalyzes the transfer of the first mannose, via an alpha-1,4 bond from a dolichol-phosphate-mannose (Dol-P-Man) to the glucosaminyl acyl phosphatidylinositol (GlcN-(acyl)PI) intermediate to generate alpha-D-Man-(1-&gt;4)-alpha-D-GlcN-(1-&gt;6)-(1-radyl,2-acyl-sn-glycero-3-phospho)-2-acyl-inositol and participates in the sixth step of the glycosylphosphatidylinositol-anchor biosynthesis. Probably acts by stabilizing the mannosyltransferase PIGM.</text>
</comment>
<gene>
    <name evidence="11" type="ORF">V1478_018266</name>
</gene>
<dbReference type="GO" id="GO:0005789">
    <property type="term" value="C:endoplasmic reticulum membrane"/>
    <property type="evidence" value="ECO:0007669"/>
    <property type="project" value="UniProtKB-SubCell"/>
</dbReference>